<proteinExistence type="inferred from homology"/>
<dbReference type="RefSeq" id="WP_154553382.1">
    <property type="nucleotide sequence ID" value="NZ_JAQXUZ010000004.1"/>
</dbReference>
<keyword evidence="8" id="KW-0413">Isomerase</keyword>
<evidence type="ECO:0000313" key="16">
    <source>
        <dbReference type="EMBL" id="MST69827.1"/>
    </source>
</evidence>
<dbReference type="Pfam" id="PF02879">
    <property type="entry name" value="PGM_PMM_II"/>
    <property type="match status" value="1"/>
</dbReference>
<dbReference type="PANTHER" id="PTHR45745">
    <property type="entry name" value="PHOSPHOMANNOMUTASE 45A"/>
    <property type="match status" value="1"/>
</dbReference>
<evidence type="ECO:0000259" key="15">
    <source>
        <dbReference type="Pfam" id="PF02880"/>
    </source>
</evidence>
<evidence type="ECO:0000256" key="9">
    <source>
        <dbReference type="ARBA" id="ARBA00039995"/>
    </source>
</evidence>
<dbReference type="Pfam" id="PF02878">
    <property type="entry name" value="PGM_PMM_I"/>
    <property type="match status" value="1"/>
</dbReference>
<comment type="cofactor">
    <cofactor evidence="1">
        <name>Mg(2+)</name>
        <dbReference type="ChEBI" id="CHEBI:18420"/>
    </cofactor>
</comment>
<dbReference type="SUPFAM" id="SSF53738">
    <property type="entry name" value="Phosphoglucomutase, first 3 domains"/>
    <property type="match status" value="3"/>
</dbReference>
<evidence type="ECO:0000256" key="7">
    <source>
        <dbReference type="ARBA" id="ARBA00022842"/>
    </source>
</evidence>
<dbReference type="PROSITE" id="PS00710">
    <property type="entry name" value="PGM_PMM"/>
    <property type="match status" value="1"/>
</dbReference>
<evidence type="ECO:0000259" key="13">
    <source>
        <dbReference type="Pfam" id="PF02878"/>
    </source>
</evidence>
<dbReference type="CDD" id="cd05799">
    <property type="entry name" value="PGM2"/>
    <property type="match status" value="1"/>
</dbReference>
<dbReference type="Pfam" id="PF02880">
    <property type="entry name" value="PGM_PMM_III"/>
    <property type="match status" value="1"/>
</dbReference>
<dbReference type="InterPro" id="IPR036900">
    <property type="entry name" value="A-D-PHexomutase_C_sf"/>
</dbReference>
<dbReference type="InterPro" id="IPR016055">
    <property type="entry name" value="A-D-PHexomutase_a/b/a-I/II/III"/>
</dbReference>
<evidence type="ECO:0000256" key="8">
    <source>
        <dbReference type="ARBA" id="ARBA00023235"/>
    </source>
</evidence>
<organism evidence="16 17">
    <name type="scientific">Mogibacterium kristiansenii</name>
    <dbReference type="NCBI Taxonomy" id="2606708"/>
    <lineage>
        <taxon>Bacteria</taxon>
        <taxon>Bacillati</taxon>
        <taxon>Bacillota</taxon>
        <taxon>Clostridia</taxon>
        <taxon>Peptostreptococcales</taxon>
        <taxon>Anaerovoracaceae</taxon>
        <taxon>Mogibacterium</taxon>
    </lineage>
</organism>
<feature type="domain" description="Alpha-D-phosphohexomutase alpha/beta/alpha" evidence="14">
    <location>
        <begin position="227"/>
        <end position="323"/>
    </location>
</feature>
<keyword evidence="17" id="KW-1185">Reference proteome</keyword>
<evidence type="ECO:0000256" key="6">
    <source>
        <dbReference type="ARBA" id="ARBA00022723"/>
    </source>
</evidence>
<evidence type="ECO:0000256" key="3">
    <source>
        <dbReference type="ARBA" id="ARBA00005189"/>
    </source>
</evidence>
<comment type="pathway">
    <text evidence="2">Glycolipid metabolism; diglucosyl-diacylglycerol biosynthesis.</text>
</comment>
<comment type="similarity">
    <text evidence="4 12">Belongs to the phosphohexose mutase family.</text>
</comment>
<dbReference type="AlphaFoldDB" id="A0A6N7X2C8"/>
<dbReference type="PANTHER" id="PTHR45745:SF1">
    <property type="entry name" value="PHOSPHOGLUCOMUTASE 2B-RELATED"/>
    <property type="match status" value="1"/>
</dbReference>
<keyword evidence="5" id="KW-0597">Phosphoprotein</keyword>
<feature type="domain" description="Alpha-D-phosphohexomutase alpha/beta/alpha" evidence="13">
    <location>
        <begin position="46"/>
        <end position="179"/>
    </location>
</feature>
<dbReference type="InterPro" id="IPR005844">
    <property type="entry name" value="A-D-PHexomutase_a/b/a-I"/>
</dbReference>
<dbReference type="GO" id="GO:0006166">
    <property type="term" value="P:purine ribonucleoside salvage"/>
    <property type="evidence" value="ECO:0007669"/>
    <property type="project" value="TreeGrafter"/>
</dbReference>
<feature type="domain" description="Alpha-D-phosphohexomutase alpha/beta/alpha" evidence="15">
    <location>
        <begin position="330"/>
        <end position="439"/>
    </location>
</feature>
<dbReference type="InterPro" id="IPR016066">
    <property type="entry name" value="A-D-PHexomutase_CS"/>
</dbReference>
<evidence type="ECO:0000256" key="2">
    <source>
        <dbReference type="ARBA" id="ARBA00005164"/>
    </source>
</evidence>
<evidence type="ECO:0000256" key="10">
    <source>
        <dbReference type="ARBA" id="ARBA00041398"/>
    </source>
</evidence>
<keyword evidence="7 12" id="KW-0460">Magnesium</keyword>
<evidence type="ECO:0000256" key="4">
    <source>
        <dbReference type="ARBA" id="ARBA00010231"/>
    </source>
</evidence>
<dbReference type="GO" id="GO:0008973">
    <property type="term" value="F:phosphopentomutase activity"/>
    <property type="evidence" value="ECO:0007669"/>
    <property type="project" value="TreeGrafter"/>
</dbReference>
<comment type="pathway">
    <text evidence="3">Lipid metabolism.</text>
</comment>
<reference evidence="16 17" key="1">
    <citation type="submission" date="2019-08" db="EMBL/GenBank/DDBJ databases">
        <title>In-depth cultivation of the pig gut microbiome towards novel bacterial diversity and tailored functional studies.</title>
        <authorList>
            <person name="Wylensek D."/>
            <person name="Hitch T.C.A."/>
            <person name="Clavel T."/>
        </authorList>
    </citation>
    <scope>NUCLEOTIDE SEQUENCE [LARGE SCALE GENOMIC DNA]</scope>
    <source>
        <strain evidence="16 17">WCA-MUC-591-APC-4B</strain>
    </source>
</reference>
<evidence type="ECO:0000256" key="5">
    <source>
        <dbReference type="ARBA" id="ARBA00022553"/>
    </source>
</evidence>
<evidence type="ECO:0000313" key="17">
    <source>
        <dbReference type="Proteomes" id="UP000469424"/>
    </source>
</evidence>
<evidence type="ECO:0000259" key="14">
    <source>
        <dbReference type="Pfam" id="PF02879"/>
    </source>
</evidence>
<sequence>MEESRAVQKYTAWINAKKVDPLIRRELLNIISSPEDITERFSENLTFGTAGLRAVMGAGTNRINIYTVASAAKGLAACLQASDASEEGVIVCYDSRNHSKDFAEITARVLACEGIKVYLSDRLRPVPMLSFGIRHYRTAGGVMITASHNPREYNGFKVYGNDGGQLSPAGANAVQERMPEFEDVVDYLAEMLPLEDYVQKEQVTYLGKNWDDDYMEMLHGMKISQKLSQDSKARLRIVYTPLNGAGAKPVLRVLNENGFRRVFMVSEQEKPDGNFPTLQVPNPEREDSFALAKKYARAVAADVIIATDPDSDRLGVAVPDDDGGYQMLTGNQIGLLLMEYILATKSARGELSENDYCITSVVSSNLARVIAERYNVKLIETLTGSRHFAECIRNHEAEETGTFRFGFEEGNGFMFHSEVRDKDAVAACLAIAEMAAVSKSYGLCLMDQLKAIYRLYGYAAEKNVSIDCSGPEGTEKIRRCMDHYRLLNGKLGAMGKDLYYRDVKTFIDRMPESNLLIYELNDMDWIAIRPSGTEPKLKVYFGFYGEKTAAESRLNTVSAQLIQDIREILDQK</sequence>
<dbReference type="PRINTS" id="PR00509">
    <property type="entry name" value="PGMPMM"/>
</dbReference>
<dbReference type="Gene3D" id="3.40.120.10">
    <property type="entry name" value="Alpha-D-Glucose-1,6-Bisphosphate, subunit A, domain 3"/>
    <property type="match status" value="3"/>
</dbReference>
<dbReference type="InterPro" id="IPR005841">
    <property type="entry name" value="Alpha-D-phosphohexomutase_SF"/>
</dbReference>
<evidence type="ECO:0000256" key="11">
    <source>
        <dbReference type="ARBA" id="ARBA00041467"/>
    </source>
</evidence>
<dbReference type="GO" id="GO:0005975">
    <property type="term" value="P:carbohydrate metabolic process"/>
    <property type="evidence" value="ECO:0007669"/>
    <property type="project" value="InterPro"/>
</dbReference>
<dbReference type="InterPro" id="IPR005845">
    <property type="entry name" value="A-D-PHexomutase_a/b/a-II"/>
</dbReference>
<protein>
    <recommendedName>
        <fullName evidence="9">Phosphoglucomutase</fullName>
    </recommendedName>
    <alternativeName>
        <fullName evidence="11">Alpha-phosphoglucomutase</fullName>
    </alternativeName>
    <alternativeName>
        <fullName evidence="10">Glucose phosphomutase</fullName>
    </alternativeName>
</protein>
<dbReference type="GO" id="GO:0000287">
    <property type="term" value="F:magnesium ion binding"/>
    <property type="evidence" value="ECO:0007669"/>
    <property type="project" value="InterPro"/>
</dbReference>
<evidence type="ECO:0000256" key="12">
    <source>
        <dbReference type="RuleBase" id="RU004326"/>
    </source>
</evidence>
<accession>A0A6N7X2C8</accession>
<gene>
    <name evidence="16" type="ORF">FYJ65_00480</name>
</gene>
<dbReference type="Proteomes" id="UP000469424">
    <property type="component" value="Unassembled WGS sequence"/>
</dbReference>
<dbReference type="EMBL" id="VUNA01000001">
    <property type="protein sequence ID" value="MST69827.1"/>
    <property type="molecule type" value="Genomic_DNA"/>
</dbReference>
<evidence type="ECO:0000256" key="1">
    <source>
        <dbReference type="ARBA" id="ARBA00001946"/>
    </source>
</evidence>
<name>A0A6N7X2C8_9FIRM</name>
<dbReference type="SUPFAM" id="SSF55957">
    <property type="entry name" value="Phosphoglucomutase, C-terminal domain"/>
    <property type="match status" value="1"/>
</dbReference>
<dbReference type="InterPro" id="IPR005846">
    <property type="entry name" value="A-D-PHexomutase_a/b/a-III"/>
</dbReference>
<comment type="caution">
    <text evidence="16">The sequence shown here is derived from an EMBL/GenBank/DDBJ whole genome shotgun (WGS) entry which is preliminary data.</text>
</comment>
<dbReference type="Gene3D" id="3.30.310.50">
    <property type="entry name" value="Alpha-D-phosphohexomutase, C-terminal domain"/>
    <property type="match status" value="1"/>
</dbReference>
<keyword evidence="6 12" id="KW-0479">Metal-binding</keyword>